<protein>
    <submittedName>
        <fullName evidence="1">Uncharacterized protein</fullName>
    </submittedName>
</protein>
<dbReference type="AlphaFoldDB" id="B4FM97"/>
<organism evidence="1">
    <name type="scientific">Zea mays</name>
    <name type="common">Maize</name>
    <dbReference type="NCBI Taxonomy" id="4577"/>
    <lineage>
        <taxon>Eukaryota</taxon>
        <taxon>Viridiplantae</taxon>
        <taxon>Streptophyta</taxon>
        <taxon>Embryophyta</taxon>
        <taxon>Tracheophyta</taxon>
        <taxon>Spermatophyta</taxon>
        <taxon>Magnoliopsida</taxon>
        <taxon>Liliopsida</taxon>
        <taxon>Poales</taxon>
        <taxon>Poaceae</taxon>
        <taxon>PACMAD clade</taxon>
        <taxon>Panicoideae</taxon>
        <taxon>Andropogonodae</taxon>
        <taxon>Andropogoneae</taxon>
        <taxon>Tripsacinae</taxon>
        <taxon>Zea</taxon>
    </lineage>
</organism>
<proteinExistence type="evidence at transcript level"/>
<evidence type="ECO:0000313" key="1">
    <source>
        <dbReference type="EMBL" id="ACF83240.1"/>
    </source>
</evidence>
<accession>B4FM97</accession>
<name>B4FM97_MAIZE</name>
<reference evidence="1" key="1">
    <citation type="journal article" date="2009" name="PLoS Genet.">
        <title>Sequencing, mapping, and analysis of 27,455 maize full-length cDNAs.</title>
        <authorList>
            <person name="Soderlund C."/>
            <person name="Descour A."/>
            <person name="Kudrna D."/>
            <person name="Bomhoff M."/>
            <person name="Boyd L."/>
            <person name="Currie J."/>
            <person name="Angelova A."/>
            <person name="Collura K."/>
            <person name="Wissotski M."/>
            <person name="Ashley E."/>
            <person name="Morrow D."/>
            <person name="Fernandes J."/>
            <person name="Walbot V."/>
            <person name="Yu Y."/>
        </authorList>
    </citation>
    <scope>NUCLEOTIDE SEQUENCE</scope>
    <source>
        <strain evidence="1">B73</strain>
    </source>
</reference>
<dbReference type="EMBL" id="BT038235">
    <property type="protein sequence ID" value="ACF83240.1"/>
    <property type="molecule type" value="mRNA"/>
</dbReference>
<sequence>MEASSLMSSATWQLRITEARSHTV</sequence>